<comment type="subcellular location">
    <subcellularLocation>
        <location evidence="9">Cytoplasm</location>
    </subcellularLocation>
</comment>
<dbReference type="GO" id="GO:0005829">
    <property type="term" value="C:cytosol"/>
    <property type="evidence" value="ECO:0007669"/>
    <property type="project" value="TreeGrafter"/>
</dbReference>
<evidence type="ECO:0000313" key="10">
    <source>
        <dbReference type="EMBL" id="CUT17410.1"/>
    </source>
</evidence>
<protein>
    <recommendedName>
        <fullName evidence="9">Glycine--tRNA ligase beta subunit</fullName>
        <ecNumber evidence="9">6.1.1.14</ecNumber>
    </recommendedName>
    <alternativeName>
        <fullName evidence="9">Glycyl-tRNA synthetase beta subunit</fullName>
        <shortName evidence="9">GlyRS</shortName>
    </alternativeName>
</protein>
<comment type="subunit">
    <text evidence="2 9">Tetramer of two alpha and two beta subunits.</text>
</comment>
<dbReference type="EMBL" id="LN906597">
    <property type="protein sequence ID" value="CUT17410.1"/>
    <property type="molecule type" value="Genomic_DNA"/>
</dbReference>
<evidence type="ECO:0000256" key="7">
    <source>
        <dbReference type="ARBA" id="ARBA00023146"/>
    </source>
</evidence>
<gene>
    <name evidence="9 10" type="primary">glyS</name>
    <name evidence="10" type="ORF">Ark11_0565</name>
</gene>
<keyword evidence="11" id="KW-1185">Reference proteome</keyword>
<name>A0A0S4M3G6_9BURK</name>
<dbReference type="GO" id="GO:0006426">
    <property type="term" value="P:glycyl-tRNA aminoacylation"/>
    <property type="evidence" value="ECO:0007669"/>
    <property type="project" value="UniProtKB-UniRule"/>
</dbReference>
<dbReference type="PATRIC" id="fig|1561003.3.peg.580"/>
<accession>A0A0S4M3G6</accession>
<evidence type="ECO:0000256" key="8">
    <source>
        <dbReference type="ARBA" id="ARBA00047937"/>
    </source>
</evidence>
<keyword evidence="6 9" id="KW-0648">Protein biosynthesis</keyword>
<evidence type="ECO:0000256" key="4">
    <source>
        <dbReference type="ARBA" id="ARBA00022741"/>
    </source>
</evidence>
<keyword evidence="4 9" id="KW-0547">Nucleotide-binding</keyword>
<dbReference type="RefSeq" id="WP_092342341.1">
    <property type="nucleotide sequence ID" value="NZ_FLSL01000106.1"/>
</dbReference>
<keyword evidence="7 9" id="KW-0030">Aminoacyl-tRNA synthetase</keyword>
<evidence type="ECO:0000256" key="6">
    <source>
        <dbReference type="ARBA" id="ARBA00022917"/>
    </source>
</evidence>
<evidence type="ECO:0000256" key="5">
    <source>
        <dbReference type="ARBA" id="ARBA00022840"/>
    </source>
</evidence>
<evidence type="ECO:0000256" key="2">
    <source>
        <dbReference type="ARBA" id="ARBA00011209"/>
    </source>
</evidence>
<proteinExistence type="inferred from homology"/>
<dbReference type="PRINTS" id="PR01045">
    <property type="entry name" value="TRNASYNTHGB"/>
</dbReference>
<evidence type="ECO:0000256" key="1">
    <source>
        <dbReference type="ARBA" id="ARBA00008226"/>
    </source>
</evidence>
<dbReference type="Pfam" id="PF02092">
    <property type="entry name" value="tRNA_synt_2f"/>
    <property type="match status" value="1"/>
</dbReference>
<dbReference type="InterPro" id="IPR015944">
    <property type="entry name" value="Gly-tRNA-synth_bsu"/>
</dbReference>
<evidence type="ECO:0000313" key="11">
    <source>
        <dbReference type="Proteomes" id="UP000198651"/>
    </source>
</evidence>
<reference evidence="11" key="1">
    <citation type="submission" date="2015-11" db="EMBL/GenBank/DDBJ databases">
        <authorList>
            <person name="Seth-Smith H.M.B."/>
        </authorList>
    </citation>
    <scope>NUCLEOTIDE SEQUENCE [LARGE SCALE GENOMIC DNA]</scope>
    <source>
        <strain evidence="11">2013Ark11</strain>
    </source>
</reference>
<dbReference type="STRING" id="1561003.Ark11_0565"/>
<dbReference type="GO" id="GO:0004820">
    <property type="term" value="F:glycine-tRNA ligase activity"/>
    <property type="evidence" value="ECO:0007669"/>
    <property type="project" value="UniProtKB-UniRule"/>
</dbReference>
<organism evidence="10 11">
    <name type="scientific">Candidatus Ichthyocystis hellenicum</name>
    <dbReference type="NCBI Taxonomy" id="1561003"/>
    <lineage>
        <taxon>Bacteria</taxon>
        <taxon>Pseudomonadati</taxon>
        <taxon>Pseudomonadota</taxon>
        <taxon>Betaproteobacteria</taxon>
        <taxon>Burkholderiales</taxon>
        <taxon>Candidatus Ichthyocystis</taxon>
    </lineage>
</organism>
<dbReference type="InterPro" id="IPR006194">
    <property type="entry name" value="Gly-tRNA-synth_heterodimer"/>
</dbReference>
<dbReference type="AlphaFoldDB" id="A0A0S4M3G6"/>
<keyword evidence="9" id="KW-0963">Cytoplasm</keyword>
<evidence type="ECO:0000256" key="3">
    <source>
        <dbReference type="ARBA" id="ARBA00022598"/>
    </source>
</evidence>
<comment type="similarity">
    <text evidence="1 9">Belongs to the class-II aminoacyl-tRNA synthetase family.</text>
</comment>
<dbReference type="Proteomes" id="UP000198651">
    <property type="component" value="Chromosome I"/>
</dbReference>
<dbReference type="NCBIfam" id="TIGR00211">
    <property type="entry name" value="glyS"/>
    <property type="match status" value="1"/>
</dbReference>
<dbReference type="OrthoDB" id="9775440at2"/>
<dbReference type="PANTHER" id="PTHR30075:SF2">
    <property type="entry name" value="GLYCINE--TRNA LIGASE, CHLOROPLASTIC_MITOCHONDRIAL 2"/>
    <property type="match status" value="1"/>
</dbReference>
<evidence type="ECO:0000256" key="9">
    <source>
        <dbReference type="HAMAP-Rule" id="MF_00255"/>
    </source>
</evidence>
<dbReference type="HAMAP" id="MF_00255">
    <property type="entry name" value="Gly_tRNA_synth_beta"/>
    <property type="match status" value="1"/>
</dbReference>
<dbReference type="PROSITE" id="PS50861">
    <property type="entry name" value="AA_TRNA_LIGASE_II_GLYAB"/>
    <property type="match status" value="1"/>
</dbReference>
<keyword evidence="5 9" id="KW-0067">ATP-binding</keyword>
<dbReference type="PANTHER" id="PTHR30075">
    <property type="entry name" value="GLYCYL-TRNA SYNTHETASE"/>
    <property type="match status" value="1"/>
</dbReference>
<sequence>MSGLQQTLLIEIGTEEIPAKDVTIIRKYIAEKITEELEKNGFISPNTYCYTTPRRIAFIAQQIPYYSNKQSPVTKIMPSDIAYTAEGKPTEALIKKLQRMDPKPVLEDLSSITIENERLWVVWKKPSTNIDLEMIIEKIIFGSLHKIPSLKEMKWLTDQSLPFVRPIRTLLIMHGEKTIPAQIAEVKSANTVRGHRVLCAKNISIKSADTYEKQMKEEGFVVVRNEERIEKISQQIMEIAKIENVHNPIEDSVNKELIHEVSNMVEYPKSYCGTFPTQFLQLPPECLELTMRLNQKYVILKDNDKKIINKFIMVSNNAPQDPKCIIQGNERVLKARLADAEFFWNQDLKHSLDEYAQKLPYVIYHTKLGTQQDRTNRILDIAKKMAQLGKLSEEEHLHLQESCRLSKVDLLTLMVQEFPELQGIMGSYYAKHENKPQEIVKALYHQYDYSFDESDIGNPAIYLNISEKLESLVGFFSIDEIPTGEKDPFALRRKALGIVRAYIKYKSLPTLSKAISIAQEVHNISTEKSELYEKLSYFIMERAKNYAVHVLHYDKKLTSCVLKNIDDIPYIKIRHEELQSWINDGSMSGIIEVRKRIENITKNSNALTCCNTALMTRKEEMELWEKINRFDSSHDCVSQLNKLACCVEILFERVMINDSNISIRNNRIALLNQAKRIFDCKYPLAEL</sequence>
<dbReference type="GO" id="GO:0005524">
    <property type="term" value="F:ATP binding"/>
    <property type="evidence" value="ECO:0007669"/>
    <property type="project" value="UniProtKB-UniRule"/>
</dbReference>
<dbReference type="EC" id="6.1.1.14" evidence="9"/>
<keyword evidence="3 9" id="KW-0436">Ligase</keyword>
<comment type="catalytic activity">
    <reaction evidence="8 9">
        <text>tRNA(Gly) + glycine + ATP = glycyl-tRNA(Gly) + AMP + diphosphate</text>
        <dbReference type="Rhea" id="RHEA:16013"/>
        <dbReference type="Rhea" id="RHEA-COMP:9664"/>
        <dbReference type="Rhea" id="RHEA-COMP:9683"/>
        <dbReference type="ChEBI" id="CHEBI:30616"/>
        <dbReference type="ChEBI" id="CHEBI:33019"/>
        <dbReference type="ChEBI" id="CHEBI:57305"/>
        <dbReference type="ChEBI" id="CHEBI:78442"/>
        <dbReference type="ChEBI" id="CHEBI:78522"/>
        <dbReference type="ChEBI" id="CHEBI:456215"/>
        <dbReference type="EC" id="6.1.1.14"/>
    </reaction>
</comment>